<reference evidence="2 3" key="1">
    <citation type="submission" date="2017-09" db="EMBL/GenBank/DDBJ databases">
        <title>Pseudomonas abyssi sp. nov. isolated from Abyssopelagic Water.</title>
        <authorList>
            <person name="Wei Y."/>
        </authorList>
    </citation>
    <scope>NUCLEOTIDE SEQUENCE [LARGE SCALE GENOMIC DNA]</scope>
    <source>
        <strain evidence="2 3">MT5</strain>
    </source>
</reference>
<accession>A0A2A3MGU4</accession>
<dbReference type="AlphaFoldDB" id="A0A2A3MGU4"/>
<evidence type="ECO:0000256" key="1">
    <source>
        <dbReference type="SAM" id="MobiDB-lite"/>
    </source>
</evidence>
<feature type="compositionally biased region" description="Low complexity" evidence="1">
    <location>
        <begin position="1"/>
        <end position="10"/>
    </location>
</feature>
<comment type="caution">
    <text evidence="2">The sequence shown here is derived from an EMBL/GenBank/DDBJ whole genome shotgun (WGS) entry which is preliminary data.</text>
</comment>
<protein>
    <submittedName>
        <fullName evidence="2">Phage tail protein I</fullName>
    </submittedName>
</protein>
<evidence type="ECO:0000313" key="2">
    <source>
        <dbReference type="EMBL" id="PBK04003.1"/>
    </source>
</evidence>
<feature type="region of interest" description="Disordered" evidence="1">
    <location>
        <begin position="1"/>
        <end position="31"/>
    </location>
</feature>
<dbReference type="EMBL" id="NTMR01000013">
    <property type="protein sequence ID" value="PBK04003.1"/>
    <property type="molecule type" value="Genomic_DNA"/>
</dbReference>
<proteinExistence type="predicted"/>
<dbReference type="InterPro" id="IPR006521">
    <property type="entry name" value="Tail_protein_I"/>
</dbReference>
<dbReference type="NCBIfam" id="TIGR01634">
    <property type="entry name" value="tail_P2_I"/>
    <property type="match status" value="1"/>
</dbReference>
<keyword evidence="3" id="KW-1185">Reference proteome</keyword>
<sequence>MACNLSSSSAPPRPSSTVRGRHLTAPPSTSPWRACPMSNLSLLPPNSTLQERSLEEVSARLDHLPLIIRDLWSADTCPDDLLPWLAKAVSVDVWSPAWTPDQKRGAIRNSLAVHRKKGTIGAVRDALRALGFESRIQEWFNQIPPGPEYTYQLILEADQIGFSLADAFQLLEVVENAKNLRSHLTKIKPIVRTLAGPVIATASAVGTELTLGSSMDQEVAILKGFAEAEELLNTITNVNLPQTMGA</sequence>
<gene>
    <name evidence="2" type="ORF">CNQ84_11665</name>
</gene>
<dbReference type="Proteomes" id="UP000242313">
    <property type="component" value="Unassembled WGS sequence"/>
</dbReference>
<evidence type="ECO:0000313" key="3">
    <source>
        <dbReference type="Proteomes" id="UP000242313"/>
    </source>
</evidence>
<dbReference type="Pfam" id="PF09684">
    <property type="entry name" value="Tail_P2_I"/>
    <property type="match status" value="1"/>
</dbReference>
<organism evidence="2 3">
    <name type="scientific">Pseudomonas abyssi</name>
    <dbReference type="NCBI Taxonomy" id="170540"/>
    <lineage>
        <taxon>Bacteria</taxon>
        <taxon>Pseudomonadati</taxon>
        <taxon>Pseudomonadota</taxon>
        <taxon>Gammaproteobacteria</taxon>
        <taxon>Pseudomonadales</taxon>
        <taxon>Pseudomonadaceae</taxon>
        <taxon>Pseudomonas</taxon>
    </lineage>
</organism>
<name>A0A2A3MGU4_9PSED</name>